<evidence type="ECO:0000259" key="2">
    <source>
        <dbReference type="Pfam" id="PF14661"/>
    </source>
</evidence>
<dbReference type="EnsemblMetazoa" id="AFAF005182-RA">
    <property type="protein sequence ID" value="AFAF005182-PA"/>
    <property type="gene ID" value="AFAF005182"/>
</dbReference>
<dbReference type="Pfam" id="PF14661">
    <property type="entry name" value="HAUS6_N"/>
    <property type="match status" value="1"/>
</dbReference>
<feature type="region of interest" description="Disordered" evidence="1">
    <location>
        <begin position="634"/>
        <end position="678"/>
    </location>
</feature>
<name>A0A182Q8I5_9DIPT</name>
<evidence type="ECO:0000313" key="4">
    <source>
        <dbReference type="Proteomes" id="UP000075886"/>
    </source>
</evidence>
<dbReference type="PANTHER" id="PTHR16151">
    <property type="entry name" value="HAUS AUGMIN-LIKE COMPLEX SUBUNIT 6"/>
    <property type="match status" value="1"/>
</dbReference>
<dbReference type="GO" id="GO:0008017">
    <property type="term" value="F:microtubule binding"/>
    <property type="evidence" value="ECO:0007669"/>
    <property type="project" value="TreeGrafter"/>
</dbReference>
<dbReference type="InterPro" id="IPR026797">
    <property type="entry name" value="HAUS_6"/>
</dbReference>
<feature type="region of interest" description="Disordered" evidence="1">
    <location>
        <begin position="589"/>
        <end position="611"/>
    </location>
</feature>
<dbReference type="GO" id="GO:0070652">
    <property type="term" value="C:HAUS complex"/>
    <property type="evidence" value="ECO:0007669"/>
    <property type="project" value="InterPro"/>
</dbReference>
<feature type="domain" description="HAUS augmin-like complex subunit 6 N-terminal" evidence="2">
    <location>
        <begin position="85"/>
        <end position="286"/>
    </location>
</feature>
<dbReference type="Proteomes" id="UP000075886">
    <property type="component" value="Unassembled WGS sequence"/>
</dbReference>
<dbReference type="AlphaFoldDB" id="A0A182Q8I5"/>
<dbReference type="VEuPathDB" id="VectorBase:AFAF005182"/>
<sequence>MNVRKQMACEDVIKVIKDTRKPVRLSRKRYAIKTATNKTRRRTIMSKKPSTKRIYSSQLSLTQGSVGAALSTTISRSEEQLDAAIYHCLHALTKRNPPTDEFKAQFCRGAFLKPNTKAFIQVLHFLFNIYDAREFRKRFYWPIYDKGAENAFRSSTVEYVNSLIERGKLVGMKNIKAHMVVLPGGAKFMKFLLTLIRFVLQEELRKAKGASGEPVEPITKARIAQMIATHNRWIELGDSISGAMQGDISLLTEKTRKIDRLIEATLQGSELATQMSYDKLMQMWGVVIGTQFRDRQSIHQRMEALAKEFDRIIDRTEGKLKGHQLALPFSKEQLKDCLGRYNHQPGTDLHQRSEEVFDGNGKLHPTKLFELFEQMLPTVEQFFASFTTKPPEVIKYEHKALSKVAMKFEEIRLQMDMLQGTLPMLEECLLRDVQDMLGKENFTIKNKLFCTPPLVMDFEAQPGDLHTTLGGGNGRGSHRLALLSKEDVQAMNARMKMLSVSSYQLRSPIAQPQKQLKQAADQPSPKMFVVPRVAHKEKLNPLTMLNRIKAQSQKQSTTIKRTINEAAVYSSMNISTLGEMTLRPEFSSTLLSTPEKPASRAGSGTEEKSKTQLLAIPSQAAHSSSPRLRAIYAESSTTPKPVLSPKSLLHGTRRSSSATKRSSLIENEPTVHTSPSGRLESLVKHDPLLSPAVKVPSALLLESPDDSEQVSQLLHQVDPPMESSDENTLSIEKDSQQMDDLSRTLLAATSALGQEEIVVPAPEINHPTELGEEDDLFNVSAGVLTDFD</sequence>
<dbReference type="PANTHER" id="PTHR16151:SF2">
    <property type="entry name" value="HAUS AUGMIN-LIKE COMPLEX SUBUNIT 6"/>
    <property type="match status" value="1"/>
</dbReference>
<organism evidence="3 4">
    <name type="scientific">Anopheles farauti</name>
    <dbReference type="NCBI Taxonomy" id="69004"/>
    <lineage>
        <taxon>Eukaryota</taxon>
        <taxon>Metazoa</taxon>
        <taxon>Ecdysozoa</taxon>
        <taxon>Arthropoda</taxon>
        <taxon>Hexapoda</taxon>
        <taxon>Insecta</taxon>
        <taxon>Pterygota</taxon>
        <taxon>Neoptera</taxon>
        <taxon>Endopterygota</taxon>
        <taxon>Diptera</taxon>
        <taxon>Nematocera</taxon>
        <taxon>Culicoidea</taxon>
        <taxon>Culicidae</taxon>
        <taxon>Anophelinae</taxon>
        <taxon>Anopheles</taxon>
    </lineage>
</organism>
<dbReference type="STRING" id="69004.A0A182Q8I5"/>
<protein>
    <recommendedName>
        <fullName evidence="2">HAUS augmin-like complex subunit 6 N-terminal domain-containing protein</fullName>
    </recommendedName>
</protein>
<keyword evidence="4" id="KW-1185">Reference proteome</keyword>
<dbReference type="InterPro" id="IPR028163">
    <property type="entry name" value="HAUS_6_N"/>
</dbReference>
<evidence type="ECO:0000313" key="3">
    <source>
        <dbReference type="EnsemblMetazoa" id="AFAF005182-PA"/>
    </source>
</evidence>
<evidence type="ECO:0000256" key="1">
    <source>
        <dbReference type="SAM" id="MobiDB-lite"/>
    </source>
</evidence>
<reference evidence="4" key="1">
    <citation type="submission" date="2014-01" db="EMBL/GenBank/DDBJ databases">
        <title>The Genome Sequence of Anopheles farauti FAR1 (V2).</title>
        <authorList>
            <consortium name="The Broad Institute Genomics Platform"/>
            <person name="Neafsey D.E."/>
            <person name="Besansky N."/>
            <person name="Howell P."/>
            <person name="Walton C."/>
            <person name="Young S.K."/>
            <person name="Zeng Q."/>
            <person name="Gargeya S."/>
            <person name="Fitzgerald M."/>
            <person name="Haas B."/>
            <person name="Abouelleil A."/>
            <person name="Allen A.W."/>
            <person name="Alvarado L."/>
            <person name="Arachchi H.M."/>
            <person name="Berlin A.M."/>
            <person name="Chapman S.B."/>
            <person name="Gainer-Dewar J."/>
            <person name="Goldberg J."/>
            <person name="Griggs A."/>
            <person name="Gujja S."/>
            <person name="Hansen M."/>
            <person name="Howarth C."/>
            <person name="Imamovic A."/>
            <person name="Ireland A."/>
            <person name="Larimer J."/>
            <person name="McCowan C."/>
            <person name="Murphy C."/>
            <person name="Pearson M."/>
            <person name="Poon T.W."/>
            <person name="Priest M."/>
            <person name="Roberts A."/>
            <person name="Saif S."/>
            <person name="Shea T."/>
            <person name="Sisk P."/>
            <person name="Sykes S."/>
            <person name="Wortman J."/>
            <person name="Nusbaum C."/>
            <person name="Birren B."/>
        </authorList>
    </citation>
    <scope>NUCLEOTIDE SEQUENCE [LARGE SCALE GENOMIC DNA]</scope>
    <source>
        <strain evidence="4">FAR1</strain>
    </source>
</reference>
<dbReference type="GO" id="GO:1990498">
    <property type="term" value="C:mitotic spindle microtubule"/>
    <property type="evidence" value="ECO:0007669"/>
    <property type="project" value="TreeGrafter"/>
</dbReference>
<proteinExistence type="predicted"/>
<dbReference type="EMBL" id="AXCN02000044">
    <property type="status" value="NOT_ANNOTATED_CDS"/>
    <property type="molecule type" value="Genomic_DNA"/>
</dbReference>
<reference evidence="3" key="2">
    <citation type="submission" date="2020-05" db="UniProtKB">
        <authorList>
            <consortium name="EnsemblMetazoa"/>
        </authorList>
    </citation>
    <scope>IDENTIFICATION</scope>
    <source>
        <strain evidence="3">FAR1</strain>
    </source>
</reference>
<accession>A0A182Q8I5</accession>
<dbReference type="GO" id="GO:0051225">
    <property type="term" value="P:spindle assembly"/>
    <property type="evidence" value="ECO:0007669"/>
    <property type="project" value="InterPro"/>
</dbReference>